<accession>A0AAV4V002</accession>
<evidence type="ECO:0000256" key="1">
    <source>
        <dbReference type="SAM" id="MobiDB-lite"/>
    </source>
</evidence>
<comment type="caution">
    <text evidence="2">The sequence shown here is derived from an EMBL/GenBank/DDBJ whole genome shotgun (WGS) entry which is preliminary data.</text>
</comment>
<evidence type="ECO:0000313" key="3">
    <source>
        <dbReference type="Proteomes" id="UP001054945"/>
    </source>
</evidence>
<reference evidence="2 3" key="1">
    <citation type="submission" date="2021-06" db="EMBL/GenBank/DDBJ databases">
        <title>Caerostris extrusa draft genome.</title>
        <authorList>
            <person name="Kono N."/>
            <person name="Arakawa K."/>
        </authorList>
    </citation>
    <scope>NUCLEOTIDE SEQUENCE [LARGE SCALE GENOMIC DNA]</scope>
</reference>
<organism evidence="2 3">
    <name type="scientific">Caerostris extrusa</name>
    <name type="common">Bark spider</name>
    <name type="synonym">Caerostris bankana</name>
    <dbReference type="NCBI Taxonomy" id="172846"/>
    <lineage>
        <taxon>Eukaryota</taxon>
        <taxon>Metazoa</taxon>
        <taxon>Ecdysozoa</taxon>
        <taxon>Arthropoda</taxon>
        <taxon>Chelicerata</taxon>
        <taxon>Arachnida</taxon>
        <taxon>Araneae</taxon>
        <taxon>Araneomorphae</taxon>
        <taxon>Entelegynae</taxon>
        <taxon>Araneoidea</taxon>
        <taxon>Araneidae</taxon>
        <taxon>Caerostris</taxon>
    </lineage>
</organism>
<feature type="compositionally biased region" description="Polar residues" evidence="1">
    <location>
        <begin position="16"/>
        <end position="25"/>
    </location>
</feature>
<keyword evidence="3" id="KW-1185">Reference proteome</keyword>
<sequence length="120" mass="13450">MYWVGILNDTTEGAFQKPQESQVQMDGSEIGSPVEEEEKTVFLEEGEKLIRMTSVKTSARSRNNGHPHLWIAFRPSVGMMAQAIDANMDYAGVEHPQKSNANSEILWPQGEEMLLHGCPF</sequence>
<feature type="region of interest" description="Disordered" evidence="1">
    <location>
        <begin position="16"/>
        <end position="35"/>
    </location>
</feature>
<evidence type="ECO:0000313" key="2">
    <source>
        <dbReference type="EMBL" id="GIY63476.1"/>
    </source>
</evidence>
<dbReference type="EMBL" id="BPLR01013746">
    <property type="protein sequence ID" value="GIY63476.1"/>
    <property type="molecule type" value="Genomic_DNA"/>
</dbReference>
<proteinExistence type="predicted"/>
<gene>
    <name evidence="2" type="ORF">CEXT_285851</name>
</gene>
<name>A0AAV4V002_CAEEX</name>
<protein>
    <submittedName>
        <fullName evidence="2">Uncharacterized protein</fullName>
    </submittedName>
</protein>
<dbReference type="Proteomes" id="UP001054945">
    <property type="component" value="Unassembled WGS sequence"/>
</dbReference>
<dbReference type="AlphaFoldDB" id="A0AAV4V002"/>